<proteinExistence type="predicted"/>
<reference evidence="1 2" key="1">
    <citation type="journal article" date="2019" name="Nat. Ecol. Evol.">
        <title>Megaphylogeny resolves global patterns of mushroom evolution.</title>
        <authorList>
            <person name="Varga T."/>
            <person name="Krizsan K."/>
            <person name="Foldi C."/>
            <person name="Dima B."/>
            <person name="Sanchez-Garcia M."/>
            <person name="Sanchez-Ramirez S."/>
            <person name="Szollosi G.J."/>
            <person name="Szarkandi J.G."/>
            <person name="Papp V."/>
            <person name="Albert L."/>
            <person name="Andreopoulos W."/>
            <person name="Angelini C."/>
            <person name="Antonin V."/>
            <person name="Barry K.W."/>
            <person name="Bougher N.L."/>
            <person name="Buchanan P."/>
            <person name="Buyck B."/>
            <person name="Bense V."/>
            <person name="Catcheside P."/>
            <person name="Chovatia M."/>
            <person name="Cooper J."/>
            <person name="Damon W."/>
            <person name="Desjardin D."/>
            <person name="Finy P."/>
            <person name="Geml J."/>
            <person name="Haridas S."/>
            <person name="Hughes K."/>
            <person name="Justo A."/>
            <person name="Karasinski D."/>
            <person name="Kautmanova I."/>
            <person name="Kiss B."/>
            <person name="Kocsube S."/>
            <person name="Kotiranta H."/>
            <person name="LaButti K.M."/>
            <person name="Lechner B.E."/>
            <person name="Liimatainen K."/>
            <person name="Lipzen A."/>
            <person name="Lukacs Z."/>
            <person name="Mihaltcheva S."/>
            <person name="Morgado L.N."/>
            <person name="Niskanen T."/>
            <person name="Noordeloos M.E."/>
            <person name="Ohm R.A."/>
            <person name="Ortiz-Santana B."/>
            <person name="Ovrebo C."/>
            <person name="Racz N."/>
            <person name="Riley R."/>
            <person name="Savchenko A."/>
            <person name="Shiryaev A."/>
            <person name="Soop K."/>
            <person name="Spirin V."/>
            <person name="Szebenyi C."/>
            <person name="Tomsovsky M."/>
            <person name="Tulloss R.E."/>
            <person name="Uehling J."/>
            <person name="Grigoriev I.V."/>
            <person name="Vagvolgyi C."/>
            <person name="Papp T."/>
            <person name="Martin F.M."/>
            <person name="Miettinen O."/>
            <person name="Hibbett D.S."/>
            <person name="Nagy L.G."/>
        </authorList>
    </citation>
    <scope>NUCLEOTIDE SEQUENCE [LARGE SCALE GENOMIC DNA]</scope>
    <source>
        <strain evidence="1 2">NL-1719</strain>
    </source>
</reference>
<gene>
    <name evidence="1" type="ORF">BDN72DRAFT_840182</name>
</gene>
<sequence length="257" mass="29272">MSDPIFPPELEEVIFTNALAVKSDGESALNLLLVARRIHYAWLMQTLIKTIAISHRRVSSLRKYPFRWDISTLERYGMHTRHFFIWESDFQQEGIKPAQYFSSCPNITNLWCDSDLDQDDVELFSFLPLTHLSIDLNLLPEPTAKILQIYSGITHLETFNGFNLPSELDQKTPLQYFTSLTHLAITEEHDQDFIPFFFGNIPTLQVLIFRRRSDGVGGSRLRGGSPRGCGCGLSAWCPGGRMVIGRSGRTRYVGVSR</sequence>
<dbReference type="Proteomes" id="UP000308600">
    <property type="component" value="Unassembled WGS sequence"/>
</dbReference>
<dbReference type="EMBL" id="ML208328">
    <property type="protein sequence ID" value="TFK69581.1"/>
    <property type="molecule type" value="Genomic_DNA"/>
</dbReference>
<evidence type="ECO:0000313" key="1">
    <source>
        <dbReference type="EMBL" id="TFK69581.1"/>
    </source>
</evidence>
<keyword evidence="2" id="KW-1185">Reference proteome</keyword>
<accession>A0ACD3AVD6</accession>
<evidence type="ECO:0000313" key="2">
    <source>
        <dbReference type="Proteomes" id="UP000308600"/>
    </source>
</evidence>
<name>A0ACD3AVD6_9AGAR</name>
<protein>
    <submittedName>
        <fullName evidence="1">Uncharacterized protein</fullName>
    </submittedName>
</protein>
<organism evidence="1 2">
    <name type="scientific">Pluteus cervinus</name>
    <dbReference type="NCBI Taxonomy" id="181527"/>
    <lineage>
        <taxon>Eukaryota</taxon>
        <taxon>Fungi</taxon>
        <taxon>Dikarya</taxon>
        <taxon>Basidiomycota</taxon>
        <taxon>Agaricomycotina</taxon>
        <taxon>Agaricomycetes</taxon>
        <taxon>Agaricomycetidae</taxon>
        <taxon>Agaricales</taxon>
        <taxon>Pluteineae</taxon>
        <taxon>Pluteaceae</taxon>
        <taxon>Pluteus</taxon>
    </lineage>
</organism>